<protein>
    <submittedName>
        <fullName evidence="1">Uncharacterized protein</fullName>
    </submittedName>
</protein>
<evidence type="ECO:0000313" key="1">
    <source>
        <dbReference type="EMBL" id="GBN63207.1"/>
    </source>
</evidence>
<reference evidence="1 2" key="1">
    <citation type="journal article" date="2019" name="Sci. Rep.">
        <title>Orb-weaving spider Araneus ventricosus genome elucidates the spidroin gene catalogue.</title>
        <authorList>
            <person name="Kono N."/>
            <person name="Nakamura H."/>
            <person name="Ohtoshi R."/>
            <person name="Moran D.A.P."/>
            <person name="Shinohara A."/>
            <person name="Yoshida Y."/>
            <person name="Fujiwara M."/>
            <person name="Mori M."/>
            <person name="Tomita M."/>
            <person name="Arakawa K."/>
        </authorList>
    </citation>
    <scope>NUCLEOTIDE SEQUENCE [LARGE SCALE GENOMIC DNA]</scope>
</reference>
<proteinExistence type="predicted"/>
<dbReference type="EMBL" id="BGPR01138895">
    <property type="protein sequence ID" value="GBN63207.1"/>
    <property type="molecule type" value="Genomic_DNA"/>
</dbReference>
<sequence length="110" mass="12468">MYFVQLRIALMFHLHGAREIYCLPWSLRHCGSAINDFPKSDTDLNLDKTLLVASESLFKCTPCIAAHPSYAYFRGTEFFAHDLMLQITPINGHNPTTAAGWFAHINKRIG</sequence>
<dbReference type="AlphaFoldDB" id="A0A4Y2QIU2"/>
<organism evidence="1 2">
    <name type="scientific">Araneus ventricosus</name>
    <name type="common">Orbweaver spider</name>
    <name type="synonym">Epeira ventricosa</name>
    <dbReference type="NCBI Taxonomy" id="182803"/>
    <lineage>
        <taxon>Eukaryota</taxon>
        <taxon>Metazoa</taxon>
        <taxon>Ecdysozoa</taxon>
        <taxon>Arthropoda</taxon>
        <taxon>Chelicerata</taxon>
        <taxon>Arachnida</taxon>
        <taxon>Araneae</taxon>
        <taxon>Araneomorphae</taxon>
        <taxon>Entelegynae</taxon>
        <taxon>Araneoidea</taxon>
        <taxon>Araneidae</taxon>
        <taxon>Araneus</taxon>
    </lineage>
</organism>
<accession>A0A4Y2QIU2</accession>
<comment type="caution">
    <text evidence="1">The sequence shown here is derived from an EMBL/GenBank/DDBJ whole genome shotgun (WGS) entry which is preliminary data.</text>
</comment>
<evidence type="ECO:0000313" key="2">
    <source>
        <dbReference type="Proteomes" id="UP000499080"/>
    </source>
</evidence>
<name>A0A4Y2QIU2_ARAVE</name>
<dbReference type="Proteomes" id="UP000499080">
    <property type="component" value="Unassembled WGS sequence"/>
</dbReference>
<keyword evidence="2" id="KW-1185">Reference proteome</keyword>
<gene>
    <name evidence="1" type="ORF">AVEN_9228_1</name>
</gene>